<dbReference type="Gene3D" id="3.30.10.20">
    <property type="match status" value="1"/>
</dbReference>
<dbReference type="EMBL" id="VSSQ01065531">
    <property type="protein sequence ID" value="MPN18245.1"/>
    <property type="molecule type" value="Genomic_DNA"/>
</dbReference>
<name>A0A645FUU9_9ZZZZ</name>
<dbReference type="CDD" id="cd06577">
    <property type="entry name" value="PASTA_pknB"/>
    <property type="match status" value="1"/>
</dbReference>
<accession>A0A645FUU9</accession>
<dbReference type="Pfam" id="PF03793">
    <property type="entry name" value="PASTA"/>
    <property type="match status" value="1"/>
</dbReference>
<gene>
    <name evidence="2" type="ORF">SDC9_165604</name>
</gene>
<dbReference type="PROSITE" id="PS51178">
    <property type="entry name" value="PASTA"/>
    <property type="match status" value="1"/>
</dbReference>
<dbReference type="AlphaFoldDB" id="A0A645FUU9"/>
<evidence type="ECO:0000259" key="1">
    <source>
        <dbReference type="PROSITE" id="PS51178"/>
    </source>
</evidence>
<sequence length="113" mass="12549">MDIIISLGPVIEMVKVQSFLGMPITEAQEAARSLGIEFGYTSYEMSWDYAKDTIIRQTPAPDTEMQIGTPIDIVVSLGPGPSRCSVIEIMGIKPRRWQLSRKVKKQGCVRAGY</sequence>
<reference evidence="2" key="1">
    <citation type="submission" date="2019-08" db="EMBL/GenBank/DDBJ databases">
        <authorList>
            <person name="Kucharzyk K."/>
            <person name="Murdoch R.W."/>
            <person name="Higgins S."/>
            <person name="Loffler F."/>
        </authorList>
    </citation>
    <scope>NUCLEOTIDE SEQUENCE</scope>
</reference>
<protein>
    <recommendedName>
        <fullName evidence="1">PASTA domain-containing protein</fullName>
    </recommendedName>
</protein>
<comment type="caution">
    <text evidence="2">The sequence shown here is derived from an EMBL/GenBank/DDBJ whole genome shotgun (WGS) entry which is preliminary data.</text>
</comment>
<dbReference type="SMART" id="SM00740">
    <property type="entry name" value="PASTA"/>
    <property type="match status" value="1"/>
</dbReference>
<feature type="domain" description="PASTA" evidence="1">
    <location>
        <begin position="8"/>
        <end position="77"/>
    </location>
</feature>
<organism evidence="2">
    <name type="scientific">bioreactor metagenome</name>
    <dbReference type="NCBI Taxonomy" id="1076179"/>
    <lineage>
        <taxon>unclassified sequences</taxon>
        <taxon>metagenomes</taxon>
        <taxon>ecological metagenomes</taxon>
    </lineage>
</organism>
<proteinExistence type="predicted"/>
<dbReference type="InterPro" id="IPR005543">
    <property type="entry name" value="PASTA_dom"/>
</dbReference>
<evidence type="ECO:0000313" key="2">
    <source>
        <dbReference type="EMBL" id="MPN18245.1"/>
    </source>
</evidence>